<dbReference type="Pfam" id="PF12637">
    <property type="entry name" value="TSCPD"/>
    <property type="match status" value="1"/>
</dbReference>
<keyword evidence="4" id="KW-0547">Nucleotide-binding</keyword>
<proteinExistence type="inferred from homology"/>
<comment type="similarity">
    <text evidence="1">Belongs to the ribonucleoside diphosphate reductase class-2 family.</text>
</comment>
<dbReference type="InterPro" id="IPR024434">
    <property type="entry name" value="TSCPD_dom"/>
</dbReference>
<dbReference type="EMBL" id="CACRUT010000008">
    <property type="protein sequence ID" value="VYT96108.1"/>
    <property type="molecule type" value="Genomic_DNA"/>
</dbReference>
<feature type="domain" description="TSCPD" evidence="6">
    <location>
        <begin position="6"/>
        <end position="79"/>
    </location>
</feature>
<accession>A0A6N3B0X2</accession>
<evidence type="ECO:0000256" key="5">
    <source>
        <dbReference type="ARBA" id="ARBA00047754"/>
    </source>
</evidence>
<dbReference type="NCBIfam" id="TIGR03905">
    <property type="entry name" value="TIGR03905_4_Cys"/>
    <property type="match status" value="1"/>
</dbReference>
<dbReference type="GO" id="GO:0004748">
    <property type="term" value="F:ribonucleoside-diphosphate reductase activity, thioredoxin disulfide as acceptor"/>
    <property type="evidence" value="ECO:0007669"/>
    <property type="project" value="UniProtKB-EC"/>
</dbReference>
<dbReference type="GeneID" id="93555978"/>
<organism evidence="7">
    <name type="scientific">Paraprevotella clara</name>
    <dbReference type="NCBI Taxonomy" id="454154"/>
    <lineage>
        <taxon>Bacteria</taxon>
        <taxon>Pseudomonadati</taxon>
        <taxon>Bacteroidota</taxon>
        <taxon>Bacteroidia</taxon>
        <taxon>Bacteroidales</taxon>
        <taxon>Prevotellaceae</taxon>
        <taxon>Paraprevotella</taxon>
    </lineage>
</organism>
<dbReference type="GO" id="GO:0071897">
    <property type="term" value="P:DNA biosynthetic process"/>
    <property type="evidence" value="ECO:0007669"/>
    <property type="project" value="UniProtKB-KW"/>
</dbReference>
<dbReference type="EC" id="1.17.4.1" evidence="2"/>
<reference evidence="7" key="1">
    <citation type="submission" date="2019-11" db="EMBL/GenBank/DDBJ databases">
        <authorList>
            <person name="Feng L."/>
        </authorList>
    </citation>
    <scope>NUCLEOTIDE SEQUENCE</scope>
    <source>
        <strain evidence="7">PclaraLFYP37</strain>
    </source>
</reference>
<evidence type="ECO:0000256" key="2">
    <source>
        <dbReference type="ARBA" id="ARBA00012274"/>
    </source>
</evidence>
<name>A0A6N3B0X2_9BACT</name>
<evidence type="ECO:0000256" key="4">
    <source>
        <dbReference type="ARBA" id="ARBA00022741"/>
    </source>
</evidence>
<evidence type="ECO:0000313" key="7">
    <source>
        <dbReference type="EMBL" id="VYT96108.1"/>
    </source>
</evidence>
<dbReference type="AlphaFoldDB" id="A0A6N3B0X2"/>
<evidence type="ECO:0000256" key="1">
    <source>
        <dbReference type="ARBA" id="ARBA00007405"/>
    </source>
</evidence>
<dbReference type="RefSeq" id="WP_008616828.1">
    <property type="nucleotide sequence ID" value="NZ_CABMOJ010000002.1"/>
</dbReference>
<gene>
    <name evidence="7" type="ORF">PCLFYP37_01577</name>
</gene>
<dbReference type="GO" id="GO:0000166">
    <property type="term" value="F:nucleotide binding"/>
    <property type="evidence" value="ECO:0007669"/>
    <property type="project" value="UniProtKB-KW"/>
</dbReference>
<keyword evidence="3" id="KW-0237">DNA synthesis</keyword>
<evidence type="ECO:0000259" key="6">
    <source>
        <dbReference type="Pfam" id="PF12637"/>
    </source>
</evidence>
<dbReference type="InterPro" id="IPR023806">
    <property type="entry name" value="CHP03905"/>
</dbReference>
<comment type="catalytic activity">
    <reaction evidence="5">
        <text>a 2'-deoxyribonucleoside 5'-diphosphate + [thioredoxin]-disulfide + H2O = a ribonucleoside 5'-diphosphate + [thioredoxin]-dithiol</text>
        <dbReference type="Rhea" id="RHEA:23252"/>
        <dbReference type="Rhea" id="RHEA-COMP:10698"/>
        <dbReference type="Rhea" id="RHEA-COMP:10700"/>
        <dbReference type="ChEBI" id="CHEBI:15377"/>
        <dbReference type="ChEBI" id="CHEBI:29950"/>
        <dbReference type="ChEBI" id="CHEBI:50058"/>
        <dbReference type="ChEBI" id="CHEBI:57930"/>
        <dbReference type="ChEBI" id="CHEBI:73316"/>
        <dbReference type="EC" id="1.17.4.1"/>
    </reaction>
</comment>
<sequence>MKTVYQTEGTCCRQIELEVDGDVVKSVRFLGGCHGNLQGIARLVEGMNVADVVSRLSGIRCGMKPTSCPDQLSLALRQAVSRS</sequence>
<protein>
    <recommendedName>
        <fullName evidence="2">ribonucleoside-diphosphate reductase</fullName>
        <ecNumber evidence="2">1.17.4.1</ecNumber>
    </recommendedName>
</protein>
<evidence type="ECO:0000256" key="3">
    <source>
        <dbReference type="ARBA" id="ARBA00022634"/>
    </source>
</evidence>